<comment type="subcellular location">
    <subcellularLocation>
        <location evidence="1">Nucleus</location>
    </subcellularLocation>
</comment>
<keyword evidence="4" id="KW-0805">Transcription regulation</keyword>
<dbReference type="FunFam" id="1.10.10.10:FF:000211">
    <property type="entry name" value="Regulatory factor X, 6"/>
    <property type="match status" value="1"/>
</dbReference>
<keyword evidence="14" id="KW-1185">Reference proteome</keyword>
<feature type="region of interest" description="Disordered" evidence="11">
    <location>
        <begin position="643"/>
        <end position="664"/>
    </location>
</feature>
<dbReference type="OrthoDB" id="10056949at2759"/>
<reference evidence="13" key="1">
    <citation type="submission" date="2021-11" db="EMBL/GenBank/DDBJ databases">
        <authorList>
            <person name="Schell T."/>
        </authorList>
    </citation>
    <scope>NUCLEOTIDE SEQUENCE</scope>
    <source>
        <strain evidence="13">M5</strain>
    </source>
</reference>
<evidence type="ECO:0000313" key="13">
    <source>
        <dbReference type="EMBL" id="CAH0112170.1"/>
    </source>
</evidence>
<dbReference type="Pfam" id="PF25340">
    <property type="entry name" value="BCD_RFX"/>
    <property type="match status" value="1"/>
</dbReference>
<feature type="compositionally biased region" description="Basic residues" evidence="11">
    <location>
        <begin position="37"/>
        <end position="49"/>
    </location>
</feature>
<feature type="region of interest" description="Disordered" evidence="11">
    <location>
        <begin position="1"/>
        <end position="55"/>
    </location>
</feature>
<evidence type="ECO:0000256" key="4">
    <source>
        <dbReference type="ARBA" id="ARBA00023015"/>
    </source>
</evidence>
<proteinExistence type="predicted"/>
<keyword evidence="7" id="KW-0539">Nucleus</keyword>
<dbReference type="GO" id="GO:0000981">
    <property type="term" value="F:DNA-binding transcription factor activity, RNA polymerase II-specific"/>
    <property type="evidence" value="ECO:0007669"/>
    <property type="project" value="TreeGrafter"/>
</dbReference>
<evidence type="ECO:0000256" key="7">
    <source>
        <dbReference type="ARBA" id="ARBA00023242"/>
    </source>
</evidence>
<feature type="domain" description="RFX-type winged-helix" evidence="12">
    <location>
        <begin position="71"/>
        <end position="146"/>
    </location>
</feature>
<evidence type="ECO:0000256" key="1">
    <source>
        <dbReference type="ARBA" id="ARBA00004123"/>
    </source>
</evidence>
<dbReference type="InterPro" id="IPR057321">
    <property type="entry name" value="RFX1-4/6/8-like_BCD"/>
</dbReference>
<evidence type="ECO:0000256" key="2">
    <source>
        <dbReference type="ARBA" id="ARBA00022473"/>
    </source>
</evidence>
<dbReference type="Pfam" id="PF02257">
    <property type="entry name" value="RFX_DNA_binding"/>
    <property type="match status" value="1"/>
</dbReference>
<dbReference type="GO" id="GO:0030154">
    <property type="term" value="P:cell differentiation"/>
    <property type="evidence" value="ECO:0007669"/>
    <property type="project" value="UniProtKB-KW"/>
</dbReference>
<keyword evidence="3" id="KW-0221">Differentiation</keyword>
<feature type="coiled-coil region" evidence="10">
    <location>
        <begin position="1292"/>
        <end position="1425"/>
    </location>
</feature>
<dbReference type="InterPro" id="IPR036390">
    <property type="entry name" value="WH_DNA-bd_sf"/>
</dbReference>
<feature type="region of interest" description="Disordered" evidence="11">
    <location>
        <begin position="173"/>
        <end position="202"/>
    </location>
</feature>
<keyword evidence="2" id="KW-0217">Developmental protein</keyword>
<organism evidence="13 14">
    <name type="scientific">Daphnia galeata</name>
    <dbReference type="NCBI Taxonomy" id="27404"/>
    <lineage>
        <taxon>Eukaryota</taxon>
        <taxon>Metazoa</taxon>
        <taxon>Ecdysozoa</taxon>
        <taxon>Arthropoda</taxon>
        <taxon>Crustacea</taxon>
        <taxon>Branchiopoda</taxon>
        <taxon>Diplostraca</taxon>
        <taxon>Cladocera</taxon>
        <taxon>Anomopoda</taxon>
        <taxon>Daphniidae</taxon>
        <taxon>Daphnia</taxon>
    </lineage>
</organism>
<dbReference type="SUPFAM" id="SSF46785">
    <property type="entry name" value="Winged helix' DNA-binding domain"/>
    <property type="match status" value="1"/>
</dbReference>
<feature type="coiled-coil region" evidence="10">
    <location>
        <begin position="1210"/>
        <end position="1253"/>
    </location>
</feature>
<dbReference type="InterPro" id="IPR003150">
    <property type="entry name" value="DNA-bd_RFX"/>
</dbReference>
<feature type="compositionally biased region" description="Basic and acidic residues" evidence="11">
    <location>
        <begin position="1"/>
        <end position="10"/>
    </location>
</feature>
<sequence>MMLNRKESSSVHHHHHQRSNSSSVTVIGAGGGNGGGGHHHYHHHHHAHHNQTTQLPQSLNVQMRPHSTPATLLWLEENYEMAQGVCVPRNTLYLHYVDFCSKHGMTPVNAASFGKIIRQQFPQLTTRRLGTRGQSRYHYYGIAIRENSAYYELVYSKKGLQATEDIRKDHIRQMPSSCSGNQGGMPSSSSRSLTSSSSAVGTSGGGGMPVSAAVAQAATAVALATRLPEFPNLRDLCLPPGGISGGVPEERVATFIVMYRAHCQRLLDTIIRGSFQEVQTFLLHYWQGMPPHLVGVLGSHVVVNIVGVCDSILYRSVCSILMSSVIRGLPENLIQMIRKFASELDSWLQAALEDLPENLRAVKIDLARHFCHMLRRQSSLNQLFGTVRLALHDPQVNSVLLHDWQRQDLHAMTKSALQAASNFHLGDHGQQFRKRRSTDIQSINPTTVEFIAAFGGEFERLLAEQAPLEAYTEWVESIVDRCVLQQRGHHRSRPASSLRHSIRQFLLVWMAFSGRLLRELTAQTAAGFETFHLMRIMVDDYFLYLVELLHVDDRARELMRNITLDIPPEYLDTDYEGFLATVFANFDVSPELSGLSSDHSSSANRHLTVGEPHYAEVVTDEANHMETGSPSSQQQQVIVVNNTSNNDYNGLPAESTTDTGAPDESFTSYDYATNVRLANGYKFTSGGGPTNTGVYTSYPASNTPPSGSHQLSYYPSTGFGDVSASAEQYTNGSYNAAYQQFHIRRDFSTEVIHHQVHSCSTSGGGSSGFYPPEHQQSPLVITPTTGTNYVTTPGSGDYYGTVYDVTSSASSSSSTSVYGDLNEQNHSKLKKNETVIAQQSTSIINSQAQPETECGGRKTQYLKSKIDGSTLFAMVTVMASIYKHARQFNGSAKMEDFSKLLLEERAHSEQFKTNFIQLKIEFDKLVAENHRLNDEVSKFKEYKPEEPNEVFKRRLKNAEKELQGKDLLIASLKEKFQTINESLKEKLHHDKNYVSRITSTENALEHTKMLLSNLQLETSALVKNLEHSRKTDEQDHQRDLMTLADRCAKSDHERRLIARQVIKATTKAKKTTEMLKQENGLLSFTITKLKESIDKVCWEKSELSSQLETLKVQYGQNHGEMLMQIRNLECETTKLEAKCDALEKNIQEALREKERAVLAFQAAENNEAKLRSNLCAIEIKFEKVTDQFKRDLEHKEHINNIEGQELKKNIHMLKVELDQERLKIQNHSDKLRLHEKELILAKEELRKRELEINSQVQDAKIATENKYRALLEEKFQSQMEISRKCAEIESQLILERNLKANMELEIRKLESENQILNERIRSLDEFPMDKKRLENTVDLLEKEKSKLSEELNRYKLSSTERYEIITKEREMITSQQALAEEKMLKTVKELQDNVSQLQSRLTASEQNAESQVKRLESSLKANQQKSQQYAKLIWKLRQRLVLNTQPPSVALASLTHPQQQ</sequence>
<feature type="compositionally biased region" description="Low complexity" evidence="11">
    <location>
        <begin position="184"/>
        <end position="201"/>
    </location>
</feature>
<dbReference type="PROSITE" id="PS51526">
    <property type="entry name" value="RFX_DBD"/>
    <property type="match status" value="1"/>
</dbReference>
<dbReference type="PANTHER" id="PTHR12619:SF5">
    <property type="entry name" value="TRANSCRIPTION FACTOR RFX4"/>
    <property type="match status" value="1"/>
</dbReference>
<feature type="compositionally biased region" description="Polar residues" evidence="11">
    <location>
        <begin position="654"/>
        <end position="664"/>
    </location>
</feature>
<evidence type="ECO:0000256" key="8">
    <source>
        <dbReference type="ARBA" id="ARBA00072476"/>
    </source>
</evidence>
<evidence type="ECO:0000256" key="5">
    <source>
        <dbReference type="ARBA" id="ARBA00023125"/>
    </source>
</evidence>
<dbReference type="GO" id="GO:0000978">
    <property type="term" value="F:RNA polymerase II cis-regulatory region sequence-specific DNA binding"/>
    <property type="evidence" value="ECO:0007669"/>
    <property type="project" value="TreeGrafter"/>
</dbReference>
<evidence type="ECO:0000313" key="14">
    <source>
        <dbReference type="Proteomes" id="UP000789390"/>
    </source>
</evidence>
<feature type="coiled-coil region" evidence="10">
    <location>
        <begin position="1125"/>
        <end position="1166"/>
    </location>
</feature>
<name>A0A8J2S0X4_9CRUS</name>
<evidence type="ECO:0000256" key="3">
    <source>
        <dbReference type="ARBA" id="ARBA00022782"/>
    </source>
</evidence>
<evidence type="ECO:0000256" key="9">
    <source>
        <dbReference type="ARBA" id="ARBA00077088"/>
    </source>
</evidence>
<dbReference type="InterPro" id="IPR039779">
    <property type="entry name" value="RFX-like"/>
</dbReference>
<keyword evidence="5" id="KW-0238">DNA-binding</keyword>
<keyword evidence="6" id="KW-0804">Transcription</keyword>
<comment type="caution">
    <text evidence="13">The sequence shown here is derived from an EMBL/GenBank/DDBJ whole genome shotgun (WGS) entry which is preliminary data.</text>
</comment>
<evidence type="ECO:0000256" key="6">
    <source>
        <dbReference type="ARBA" id="ARBA00023163"/>
    </source>
</evidence>
<evidence type="ECO:0000256" key="11">
    <source>
        <dbReference type="SAM" id="MobiDB-lite"/>
    </source>
</evidence>
<dbReference type="Gene3D" id="1.10.10.10">
    <property type="entry name" value="Winged helix-like DNA-binding domain superfamily/Winged helix DNA-binding domain"/>
    <property type="match status" value="1"/>
</dbReference>
<dbReference type="Proteomes" id="UP000789390">
    <property type="component" value="Unassembled WGS sequence"/>
</dbReference>
<dbReference type="EMBL" id="CAKKLH010000323">
    <property type="protein sequence ID" value="CAH0112170.1"/>
    <property type="molecule type" value="Genomic_DNA"/>
</dbReference>
<accession>A0A8J2S0X4</accession>
<dbReference type="GO" id="GO:0005634">
    <property type="term" value="C:nucleus"/>
    <property type="evidence" value="ECO:0007669"/>
    <property type="project" value="UniProtKB-SubCell"/>
</dbReference>
<dbReference type="InterPro" id="IPR036388">
    <property type="entry name" value="WH-like_DNA-bd_sf"/>
</dbReference>
<keyword evidence="10" id="KW-0175">Coiled coil</keyword>
<evidence type="ECO:0000259" key="12">
    <source>
        <dbReference type="PROSITE" id="PS51526"/>
    </source>
</evidence>
<gene>
    <name evidence="13" type="ORF">DGAL_LOCUS15882</name>
</gene>
<dbReference type="PANTHER" id="PTHR12619">
    <property type="entry name" value="RFX TRANSCRIPTION FACTOR FAMILY"/>
    <property type="match status" value="1"/>
</dbReference>
<protein>
    <recommendedName>
        <fullName evidence="8">DNA-binding protein RFX6</fullName>
    </recommendedName>
    <alternativeName>
        <fullName evidence="9">Regulatory factor X 6</fullName>
    </alternativeName>
</protein>
<dbReference type="CDD" id="cd12148">
    <property type="entry name" value="fungal_TF_MHR"/>
    <property type="match status" value="1"/>
</dbReference>
<evidence type="ECO:0000256" key="10">
    <source>
        <dbReference type="SAM" id="Coils"/>
    </source>
</evidence>